<sequence>MADKPRLLLNSRDLTLTIVVLLAVCAIAAFASGDVHWGVGSAADKGVIPTVEADAILKATVPQVQFPLREPGGAGVTAGVPTGWTANSSSQQTLSSGQQIVNLGYVTPDRQFLQLSQSDGPAADIVSSVFGSSVEQAGTVPVGDRTWQVYGPASDGRNAWLLPLDGVTLALYGSATVPSFQQLAAAVQDQHPMAKTG</sequence>
<dbReference type="Proteomes" id="UP001500635">
    <property type="component" value="Unassembled WGS sequence"/>
</dbReference>
<keyword evidence="2" id="KW-1185">Reference proteome</keyword>
<dbReference type="Pfam" id="PF14030">
    <property type="entry name" value="DUF4245"/>
    <property type="match status" value="1"/>
</dbReference>
<gene>
    <name evidence="1" type="ORF">GCM10023147_35630</name>
</gene>
<name>A0ABP8K1L0_9ACTN</name>
<dbReference type="EMBL" id="BAABFR010000065">
    <property type="protein sequence ID" value="GAA4398896.1"/>
    <property type="molecule type" value="Genomic_DNA"/>
</dbReference>
<comment type="caution">
    <text evidence="1">The sequence shown here is derived from an EMBL/GenBank/DDBJ whole genome shotgun (WGS) entry which is preliminary data.</text>
</comment>
<evidence type="ECO:0000313" key="2">
    <source>
        <dbReference type="Proteomes" id="UP001500635"/>
    </source>
</evidence>
<reference evidence="2" key="1">
    <citation type="journal article" date="2019" name="Int. J. Syst. Evol. Microbiol.">
        <title>The Global Catalogue of Microorganisms (GCM) 10K type strain sequencing project: providing services to taxonomists for standard genome sequencing and annotation.</title>
        <authorList>
            <consortium name="The Broad Institute Genomics Platform"/>
            <consortium name="The Broad Institute Genome Sequencing Center for Infectious Disease"/>
            <person name="Wu L."/>
            <person name="Ma J."/>
        </authorList>
    </citation>
    <scope>NUCLEOTIDE SEQUENCE [LARGE SCALE GENOMIC DNA]</scope>
    <source>
        <strain evidence="2">JCM 17688</strain>
    </source>
</reference>
<dbReference type="RefSeq" id="WP_344998473.1">
    <property type="nucleotide sequence ID" value="NZ_BAABFR010000065.1"/>
</dbReference>
<accession>A0ABP8K1L0</accession>
<evidence type="ECO:0000313" key="1">
    <source>
        <dbReference type="EMBL" id="GAA4398896.1"/>
    </source>
</evidence>
<dbReference type="InterPro" id="IPR025339">
    <property type="entry name" value="DUF4245"/>
</dbReference>
<organism evidence="1 2">
    <name type="scientific">Tsukamurella soli</name>
    <dbReference type="NCBI Taxonomy" id="644556"/>
    <lineage>
        <taxon>Bacteria</taxon>
        <taxon>Bacillati</taxon>
        <taxon>Actinomycetota</taxon>
        <taxon>Actinomycetes</taxon>
        <taxon>Mycobacteriales</taxon>
        <taxon>Tsukamurellaceae</taxon>
        <taxon>Tsukamurella</taxon>
    </lineage>
</organism>
<proteinExistence type="predicted"/>
<protein>
    <submittedName>
        <fullName evidence="1">DUF4245 domain-containing protein</fullName>
    </submittedName>
</protein>